<organism evidence="1 2">
    <name type="scientific">Herbaspirillum huttiense subsp. lycopersici</name>
    <dbReference type="NCBI Taxonomy" id="3074428"/>
    <lineage>
        <taxon>Bacteria</taxon>
        <taxon>Pseudomonadati</taxon>
        <taxon>Pseudomonadota</taxon>
        <taxon>Betaproteobacteria</taxon>
        <taxon>Burkholderiales</taxon>
        <taxon>Oxalobacteraceae</taxon>
        <taxon>Herbaspirillum</taxon>
    </lineage>
</organism>
<dbReference type="EMBL" id="JAVLSJ010000018">
    <property type="protein sequence ID" value="MDR9851466.1"/>
    <property type="molecule type" value="Genomic_DNA"/>
</dbReference>
<dbReference type="Proteomes" id="UP001246576">
    <property type="component" value="Unassembled WGS sequence"/>
</dbReference>
<gene>
    <name evidence="1" type="ORF">RI048_24795</name>
</gene>
<reference evidence="1" key="1">
    <citation type="submission" date="2023-09" db="EMBL/GenBank/DDBJ databases">
        <title>Description of first Herbaspirillum huttiense subsp. nephrolepsisexaltata and Herbaspirillum huttiense subsp. lycopersicon.</title>
        <authorList>
            <person name="Poudel M."/>
            <person name="Sharma A."/>
            <person name="Goss E."/>
            <person name="Tapia J.H."/>
            <person name="Harmon C.M."/>
            <person name="Jones J.B."/>
        </authorList>
    </citation>
    <scope>NUCLEOTIDE SEQUENCE</scope>
    <source>
        <strain evidence="1">SE1</strain>
    </source>
</reference>
<evidence type="ECO:0000313" key="1">
    <source>
        <dbReference type="EMBL" id="MDR9851466.1"/>
    </source>
</evidence>
<comment type="caution">
    <text evidence="1">The sequence shown here is derived from an EMBL/GenBank/DDBJ whole genome shotgun (WGS) entry which is preliminary data.</text>
</comment>
<protein>
    <submittedName>
        <fullName evidence="1">Sce7725 family protein</fullName>
    </submittedName>
</protein>
<name>A0ABU2ETH6_9BURK</name>
<dbReference type="NCBIfam" id="NF033831">
    <property type="entry name" value="sce7725_fam"/>
    <property type="match status" value="1"/>
</dbReference>
<dbReference type="RefSeq" id="WP_310841491.1">
    <property type="nucleotide sequence ID" value="NZ_JAVLSJ010000018.1"/>
</dbReference>
<sequence>MYVPYLYGQKFELQALRELVTKLATKRRVNPLIDPVTSKNKDLVRTLSLLEEQHLRYFLIINPDRGDFEDKPEANDSVKNWFAELHSDILPHATQLIPTFKITAANDPSELKQFLAIYKERTVALVHKAELAKIPKLSGRTIHIFSAEHTSSPYQDLFVEDRILIRDGFNRQAKNALYPEIEHYDDLNVTYADKKFQGFGDYTITGDYFSSGGGEAYAVAIHMTRVHPDHGTLQMLHFVSDTITVPPRDNSMKYGQAVRKLAEYVNKRKSDFKYSSSLQLFVHDAKTLAYHGLGEIKGRSIRHHIETIEHLY</sequence>
<proteinExistence type="predicted"/>
<evidence type="ECO:0000313" key="2">
    <source>
        <dbReference type="Proteomes" id="UP001246576"/>
    </source>
</evidence>
<dbReference type="InterPro" id="IPR047727">
    <property type="entry name" value="Sce7725-like"/>
</dbReference>
<keyword evidence="2" id="KW-1185">Reference proteome</keyword>
<accession>A0ABU2ETH6</accession>